<sequence>MEEQVKGGRGGGHRGREKLWRCGHFPLANWQCRPGLHDGRAVTGIGRGPGSKTRSPRHEVMMGFPGSRIHGSEIHPPFLTDCLPFLPTFTYHPSVTTTDEQLLYRSTELGTARAFSIQAAIRKINLHVLLLQMTGRLARPTKSEAGCMSHLQRSMGRRAHGTGQWRLLRGSIPPQPGHSSVPIIPGHTFRGDTRNCCQIGVPCGRFEGFLFQKATGAKHT</sequence>
<evidence type="ECO:0000313" key="2">
    <source>
        <dbReference type="Proteomes" id="UP000248961"/>
    </source>
</evidence>
<dbReference type="EMBL" id="KZ824271">
    <property type="protein sequence ID" value="RAL15568.1"/>
    <property type="molecule type" value="Genomic_DNA"/>
</dbReference>
<keyword evidence="2" id="KW-1185">Reference proteome</keyword>
<dbReference type="VEuPathDB" id="FungiDB:BO97DRAFT_216349"/>
<evidence type="ECO:0000313" key="1">
    <source>
        <dbReference type="EMBL" id="RAL15568.1"/>
    </source>
</evidence>
<dbReference type="AlphaFoldDB" id="A0A395I933"/>
<dbReference type="GeneID" id="37194903"/>
<reference evidence="1 2" key="1">
    <citation type="submission" date="2018-02" db="EMBL/GenBank/DDBJ databases">
        <title>The genomes of Aspergillus section Nigri reveals drivers in fungal speciation.</title>
        <authorList>
            <consortium name="DOE Joint Genome Institute"/>
            <person name="Vesth T.C."/>
            <person name="Nybo J."/>
            <person name="Theobald S."/>
            <person name="Brandl J."/>
            <person name="Frisvad J.C."/>
            <person name="Nielsen K.F."/>
            <person name="Lyhne E.K."/>
            <person name="Kogle M.E."/>
            <person name="Kuo A."/>
            <person name="Riley R."/>
            <person name="Clum A."/>
            <person name="Nolan M."/>
            <person name="Lipzen A."/>
            <person name="Salamov A."/>
            <person name="Henrissat B."/>
            <person name="Wiebenga A."/>
            <person name="De vries R.P."/>
            <person name="Grigoriev I.V."/>
            <person name="Mortensen U.H."/>
            <person name="Andersen M.R."/>
            <person name="Baker S.E."/>
        </authorList>
    </citation>
    <scope>NUCLEOTIDE SEQUENCE [LARGE SCALE GENOMIC DNA]</scope>
    <source>
        <strain evidence="1 2">CBS 101889</strain>
    </source>
</reference>
<dbReference type="Proteomes" id="UP000248961">
    <property type="component" value="Unassembled WGS sequence"/>
</dbReference>
<organism evidence="1 2">
    <name type="scientific">Aspergillus homomorphus (strain CBS 101889)</name>
    <dbReference type="NCBI Taxonomy" id="1450537"/>
    <lineage>
        <taxon>Eukaryota</taxon>
        <taxon>Fungi</taxon>
        <taxon>Dikarya</taxon>
        <taxon>Ascomycota</taxon>
        <taxon>Pezizomycotina</taxon>
        <taxon>Eurotiomycetes</taxon>
        <taxon>Eurotiomycetidae</taxon>
        <taxon>Eurotiales</taxon>
        <taxon>Aspergillaceae</taxon>
        <taxon>Aspergillus</taxon>
        <taxon>Aspergillus subgen. Circumdati</taxon>
    </lineage>
</organism>
<dbReference type="RefSeq" id="XP_025554722.1">
    <property type="nucleotide sequence ID" value="XM_025690614.1"/>
</dbReference>
<accession>A0A395I933</accession>
<gene>
    <name evidence="1" type="ORF">BO97DRAFT_216349</name>
</gene>
<protein>
    <submittedName>
        <fullName evidence="1">Uncharacterized protein</fullName>
    </submittedName>
</protein>
<proteinExistence type="predicted"/>
<name>A0A395I933_ASPHC</name>